<dbReference type="WBParaSite" id="PgR050X_g020_t01">
    <property type="protein sequence ID" value="PgR050X_g020_t01"/>
    <property type="gene ID" value="PgR050X_g020"/>
</dbReference>
<gene>
    <name evidence="6" type="primary">MED6</name>
</gene>
<accession>A0A915BPM2</accession>
<name>A0A915BPM2_PARUN</name>
<feature type="compositionally biased region" description="Gly residues" evidence="7">
    <location>
        <begin position="9"/>
        <end position="33"/>
    </location>
</feature>
<feature type="compositionally biased region" description="Basic and acidic residues" evidence="7">
    <location>
        <begin position="188"/>
        <end position="203"/>
    </location>
</feature>
<evidence type="ECO:0000313" key="9">
    <source>
        <dbReference type="WBParaSite" id="PgR050X_g020_t01"/>
    </source>
</evidence>
<comment type="similarity">
    <text evidence="2 6">Belongs to the Mediator complex subunit 6 family.</text>
</comment>
<comment type="subunit">
    <text evidence="6">Component of the Mediator complex.</text>
</comment>
<proteinExistence type="inferred from homology"/>
<keyword evidence="6" id="KW-0010">Activator</keyword>
<organism evidence="8 9">
    <name type="scientific">Parascaris univalens</name>
    <name type="common">Nematode worm</name>
    <dbReference type="NCBI Taxonomy" id="6257"/>
    <lineage>
        <taxon>Eukaryota</taxon>
        <taxon>Metazoa</taxon>
        <taxon>Ecdysozoa</taxon>
        <taxon>Nematoda</taxon>
        <taxon>Chromadorea</taxon>
        <taxon>Rhabditida</taxon>
        <taxon>Spirurina</taxon>
        <taxon>Ascaridomorpha</taxon>
        <taxon>Ascaridoidea</taxon>
        <taxon>Ascarididae</taxon>
        <taxon>Parascaris</taxon>
    </lineage>
</organism>
<keyword evidence="4 6" id="KW-0804">Transcription</keyword>
<feature type="compositionally biased region" description="Basic and acidic residues" evidence="7">
    <location>
        <begin position="316"/>
        <end position="329"/>
    </location>
</feature>
<evidence type="ECO:0000256" key="4">
    <source>
        <dbReference type="ARBA" id="ARBA00023163"/>
    </source>
</evidence>
<comment type="subcellular location">
    <subcellularLocation>
        <location evidence="1 6">Nucleus</location>
    </subcellularLocation>
</comment>
<dbReference type="Proteomes" id="UP000887569">
    <property type="component" value="Unplaced"/>
</dbReference>
<keyword evidence="3 6" id="KW-0805">Transcription regulation</keyword>
<evidence type="ECO:0000256" key="6">
    <source>
        <dbReference type="RuleBase" id="RU364143"/>
    </source>
</evidence>
<keyword evidence="5 6" id="KW-0539">Nucleus</keyword>
<feature type="region of interest" description="Disordered" evidence="7">
    <location>
        <begin position="188"/>
        <end position="209"/>
    </location>
</feature>
<dbReference type="InterPro" id="IPR007018">
    <property type="entry name" value="Mediator_Med6"/>
</dbReference>
<sequence>MMQSVSGTRGIGMGQPQGGYMGGPNVGGGGAGGTSHQQITSLLHQSFKNPNWPPNFLNADNVLDYFCDPSNVFYDVSSCNQHLRMQNLNRPLRECLQSMQGIQFAVVGANHPLYVIVKQRRNSPTNVTPLCYYYVVNGTVYQCPDIYTFVQSKLIGAVDPLRRALEQARQFSRYNVAKGYYWEFKEPTAESEKKEKTEEEKPLTARSTFFQRTRTEQLLRDLFEKFPPPDDVKFEFDSGEVASGETSAADRSDAPSRIGQETGESMPPEGQQQQANATSRQNVTGPASVPPLQTHQNGGAHETGGPMSFPGPAMNGHHENGDVKRFKME</sequence>
<feature type="compositionally biased region" description="Polar residues" evidence="7">
    <location>
        <begin position="270"/>
        <end position="297"/>
    </location>
</feature>
<feature type="region of interest" description="Disordered" evidence="7">
    <location>
        <begin position="1"/>
        <end position="35"/>
    </location>
</feature>
<dbReference type="InterPro" id="IPR038566">
    <property type="entry name" value="Mediator_Med6_sf"/>
</dbReference>
<keyword evidence="8" id="KW-1185">Reference proteome</keyword>
<dbReference type="Gene3D" id="3.10.450.580">
    <property type="entry name" value="Mediator complex, subunit Med6"/>
    <property type="match status" value="1"/>
</dbReference>
<evidence type="ECO:0000256" key="3">
    <source>
        <dbReference type="ARBA" id="ARBA00023015"/>
    </source>
</evidence>
<dbReference type="AlphaFoldDB" id="A0A915BPM2"/>
<dbReference type="PANTHER" id="PTHR13104">
    <property type="entry name" value="MED-6-RELATED"/>
    <property type="match status" value="1"/>
</dbReference>
<dbReference type="GO" id="GO:0003712">
    <property type="term" value="F:transcription coregulator activity"/>
    <property type="evidence" value="ECO:0007669"/>
    <property type="project" value="InterPro"/>
</dbReference>
<evidence type="ECO:0000256" key="1">
    <source>
        <dbReference type="ARBA" id="ARBA00004123"/>
    </source>
</evidence>
<protein>
    <recommendedName>
        <fullName evidence="6">Mediator of RNA polymerase II transcription subunit 6</fullName>
    </recommendedName>
    <alternativeName>
        <fullName evidence="6">Mediator complex subunit 6</fullName>
    </alternativeName>
</protein>
<evidence type="ECO:0000256" key="5">
    <source>
        <dbReference type="ARBA" id="ARBA00023242"/>
    </source>
</evidence>
<reference evidence="9" key="1">
    <citation type="submission" date="2022-11" db="UniProtKB">
        <authorList>
            <consortium name="WormBaseParasite"/>
        </authorList>
    </citation>
    <scope>IDENTIFICATION</scope>
</reference>
<dbReference type="GO" id="GO:0006357">
    <property type="term" value="P:regulation of transcription by RNA polymerase II"/>
    <property type="evidence" value="ECO:0007669"/>
    <property type="project" value="InterPro"/>
</dbReference>
<feature type="region of interest" description="Disordered" evidence="7">
    <location>
        <begin position="229"/>
        <end position="329"/>
    </location>
</feature>
<dbReference type="GO" id="GO:0016592">
    <property type="term" value="C:mediator complex"/>
    <property type="evidence" value="ECO:0007669"/>
    <property type="project" value="InterPro"/>
</dbReference>
<dbReference type="Pfam" id="PF04934">
    <property type="entry name" value="Med6"/>
    <property type="match status" value="1"/>
</dbReference>
<evidence type="ECO:0000256" key="2">
    <source>
        <dbReference type="ARBA" id="ARBA00007526"/>
    </source>
</evidence>
<evidence type="ECO:0000313" key="8">
    <source>
        <dbReference type="Proteomes" id="UP000887569"/>
    </source>
</evidence>
<evidence type="ECO:0000256" key="7">
    <source>
        <dbReference type="SAM" id="MobiDB-lite"/>
    </source>
</evidence>
<comment type="function">
    <text evidence="6">Component of the Mediator complex, a coactivator involved in the regulated transcription of nearly all RNA polymerase II-dependent genes. Mediator functions as a bridge to convey information from gene-specific regulatory proteins to the basal RNA polymerase II transcription machinery. Mediator is recruited to promoters by direct interactions with regulatory proteins and serves as a scaffold for the assembly of a functional preinitiation complex with RNA polymerase II and the general transcription factors.</text>
</comment>